<keyword evidence="3" id="KW-1015">Disulfide bond</keyword>
<keyword evidence="4" id="KW-0676">Redox-active center</keyword>
<dbReference type="Gene3D" id="3.40.30.10">
    <property type="entry name" value="Glutaredoxin"/>
    <property type="match status" value="1"/>
</dbReference>
<dbReference type="PANTHER" id="PTHR42852">
    <property type="entry name" value="THIOL:DISULFIDE INTERCHANGE PROTEIN DSBE"/>
    <property type="match status" value="1"/>
</dbReference>
<dbReference type="PROSITE" id="PS51352">
    <property type="entry name" value="THIOREDOXIN_2"/>
    <property type="match status" value="1"/>
</dbReference>
<dbReference type="PANTHER" id="PTHR42852:SF6">
    <property type="entry name" value="THIOL:DISULFIDE INTERCHANGE PROTEIN DSBE"/>
    <property type="match status" value="1"/>
</dbReference>
<dbReference type="PROSITE" id="PS51257">
    <property type="entry name" value="PROKAR_LIPOPROTEIN"/>
    <property type="match status" value="1"/>
</dbReference>
<keyword evidence="7" id="KW-1185">Reference proteome</keyword>
<evidence type="ECO:0000256" key="3">
    <source>
        <dbReference type="ARBA" id="ARBA00023157"/>
    </source>
</evidence>
<reference evidence="6" key="1">
    <citation type="submission" date="2023-07" db="EMBL/GenBank/DDBJ databases">
        <title>Two novel species in the genus Flavivirga.</title>
        <authorList>
            <person name="Kwon K."/>
        </authorList>
    </citation>
    <scope>NUCLEOTIDE SEQUENCE</scope>
    <source>
        <strain evidence="6">KACC 14158</strain>
    </source>
</reference>
<dbReference type="SUPFAM" id="SSF52833">
    <property type="entry name" value="Thioredoxin-like"/>
    <property type="match status" value="1"/>
</dbReference>
<dbReference type="InterPro" id="IPR036249">
    <property type="entry name" value="Thioredoxin-like_sf"/>
</dbReference>
<keyword evidence="2" id="KW-0201">Cytochrome c-type biogenesis</keyword>
<evidence type="ECO:0000256" key="2">
    <source>
        <dbReference type="ARBA" id="ARBA00022748"/>
    </source>
</evidence>
<dbReference type="InterPro" id="IPR013766">
    <property type="entry name" value="Thioredoxin_domain"/>
</dbReference>
<evidence type="ECO:0000313" key="6">
    <source>
        <dbReference type="EMBL" id="MDO5975622.1"/>
    </source>
</evidence>
<protein>
    <submittedName>
        <fullName evidence="6">TlpA disulfide reductase family protein</fullName>
    </submittedName>
</protein>
<feature type="domain" description="Thioredoxin" evidence="5">
    <location>
        <begin position="320"/>
        <end position="464"/>
    </location>
</feature>
<dbReference type="Pfam" id="PF08534">
    <property type="entry name" value="Redoxin"/>
    <property type="match status" value="1"/>
</dbReference>
<dbReference type="InterPro" id="IPR050553">
    <property type="entry name" value="Thioredoxin_ResA/DsbE_sf"/>
</dbReference>
<evidence type="ECO:0000256" key="1">
    <source>
        <dbReference type="ARBA" id="ARBA00004196"/>
    </source>
</evidence>
<gene>
    <name evidence="6" type="ORF">Q4Q40_15620</name>
</gene>
<accession>A0ABT8WR18</accession>
<comment type="subcellular location">
    <subcellularLocation>
        <location evidence="1">Cell envelope</location>
    </subcellularLocation>
</comment>
<evidence type="ECO:0000256" key="4">
    <source>
        <dbReference type="ARBA" id="ARBA00023284"/>
    </source>
</evidence>
<dbReference type="Proteomes" id="UP001176806">
    <property type="component" value="Unassembled WGS sequence"/>
</dbReference>
<organism evidence="6 7">
    <name type="scientific">Flavivirga jejuensis</name>
    <dbReference type="NCBI Taxonomy" id="870487"/>
    <lineage>
        <taxon>Bacteria</taxon>
        <taxon>Pseudomonadati</taxon>
        <taxon>Bacteroidota</taxon>
        <taxon>Flavobacteriia</taxon>
        <taxon>Flavobacteriales</taxon>
        <taxon>Flavobacteriaceae</taxon>
        <taxon>Flavivirga</taxon>
    </lineage>
</organism>
<dbReference type="CDD" id="cd02966">
    <property type="entry name" value="TlpA_like_family"/>
    <property type="match status" value="1"/>
</dbReference>
<name>A0ABT8WR18_9FLAO</name>
<proteinExistence type="predicted"/>
<sequence length="464" mass="52898">MKNTVIILLSALFLVSCQSTPKKDYILLTGTISGAPEKEFRLYKRKSGADLTIIKLAEDGTFSSDTITTGTGYYTFGDGGRNSAELYLINGAEYNLTAIVEEFRNTAKLTGPNSDASNYLLSKKDNMDKLRGSHSEFYSLNESDFIAKQEMLYEGYVSYLDSFPNIPEEFVERERKELHYYSLLNLTYYEDFHRRYTKQSNFKVSADFAKQFEDVDFHNEALYKLIGSYRRLVLKHYEKKADSAAETSVAAGKERYFDVLKVYGAIPNDHIKNNLLMSAAPYHIGYTDNIDEYYNAYMTVSTSKENNEIMTKKYKGLKRLSAGATSPIFENYVNHAGGTTSLSDFKGKYIYIDIWATWCGPCLKEVPFLQEVEKKYHGKNIEFVSISIDSKEKRDAWRKMVTDEEFSGVQLIADKDFNSDFIAAYEINSIPRFIIIDPEGKIVSSNATKPSDPDLIVLFNQLNI</sequence>
<dbReference type="InterPro" id="IPR013740">
    <property type="entry name" value="Redoxin"/>
</dbReference>
<evidence type="ECO:0000313" key="7">
    <source>
        <dbReference type="Proteomes" id="UP001176806"/>
    </source>
</evidence>
<dbReference type="EMBL" id="JAUOEL010000005">
    <property type="protein sequence ID" value="MDO5975622.1"/>
    <property type="molecule type" value="Genomic_DNA"/>
</dbReference>
<dbReference type="RefSeq" id="WP_303302833.1">
    <property type="nucleotide sequence ID" value="NZ_BAABDA010000050.1"/>
</dbReference>
<comment type="caution">
    <text evidence="6">The sequence shown here is derived from an EMBL/GenBank/DDBJ whole genome shotgun (WGS) entry which is preliminary data.</text>
</comment>
<evidence type="ECO:0000259" key="5">
    <source>
        <dbReference type="PROSITE" id="PS51352"/>
    </source>
</evidence>